<accession>A0A428VYY1</accession>
<dbReference type="EMBL" id="QHHU01000093">
    <property type="protein sequence ID" value="RSM36029.1"/>
    <property type="molecule type" value="Genomic_DNA"/>
</dbReference>
<dbReference type="AlphaFoldDB" id="A0A428VYY1"/>
<sequence>MTRPSTQAITAEDAERLRKLHDAKQLFGGDWMTAILLALKSGPKHYTELLDIVGSLNDAAAANSWSGRPRVLHASVLTRTLKTMTADRLIVRDQEAGVFPPSVVYSLAPATREALEAMQPLADWVSQHADIVDQARHRRSQDSEGDRRSA</sequence>
<evidence type="ECO:0000256" key="2">
    <source>
        <dbReference type="ARBA" id="ARBA00023125"/>
    </source>
</evidence>
<dbReference type="PANTHER" id="PTHR33204">
    <property type="entry name" value="TRANSCRIPTIONAL REGULATOR, MARR FAMILY"/>
    <property type="match status" value="1"/>
</dbReference>
<protein>
    <submittedName>
        <fullName evidence="5">Transcriptional regulator</fullName>
    </submittedName>
</protein>
<dbReference type="GO" id="GO:0003677">
    <property type="term" value="F:DNA binding"/>
    <property type="evidence" value="ECO:0007669"/>
    <property type="project" value="UniProtKB-KW"/>
</dbReference>
<keyword evidence="2" id="KW-0238">DNA-binding</keyword>
<evidence type="ECO:0000313" key="5">
    <source>
        <dbReference type="EMBL" id="RSM36029.1"/>
    </source>
</evidence>
<evidence type="ECO:0000256" key="1">
    <source>
        <dbReference type="ARBA" id="ARBA00023015"/>
    </source>
</evidence>
<dbReference type="OrthoDB" id="3697442at2"/>
<keyword evidence="1" id="KW-0805">Transcription regulation</keyword>
<gene>
    <name evidence="5" type="ORF">DMA12_41870</name>
</gene>
<keyword evidence="3" id="KW-0804">Transcription</keyword>
<dbReference type="PROSITE" id="PS51118">
    <property type="entry name" value="HTH_HXLR"/>
    <property type="match status" value="1"/>
</dbReference>
<comment type="caution">
    <text evidence="5">The sequence shown here is derived from an EMBL/GenBank/DDBJ whole genome shotgun (WGS) entry which is preliminary data.</text>
</comment>
<reference evidence="5 6" key="1">
    <citation type="submission" date="2018-05" db="EMBL/GenBank/DDBJ databases">
        <title>Evolution of GPA BGCs.</title>
        <authorList>
            <person name="Waglechner N."/>
            <person name="Wright G.D."/>
        </authorList>
    </citation>
    <scope>NUCLEOTIDE SEQUENCE [LARGE SCALE GENOMIC DNA]</scope>
    <source>
        <strain evidence="5 6">DSM 5908</strain>
    </source>
</reference>
<evidence type="ECO:0000313" key="6">
    <source>
        <dbReference type="Proteomes" id="UP000286716"/>
    </source>
</evidence>
<proteinExistence type="predicted"/>
<dbReference type="Pfam" id="PF01638">
    <property type="entry name" value="HxlR"/>
    <property type="match status" value="1"/>
</dbReference>
<name>A0A428VYY1_AMYBA</name>
<dbReference type="InterPro" id="IPR036390">
    <property type="entry name" value="WH_DNA-bd_sf"/>
</dbReference>
<dbReference type="InterPro" id="IPR036388">
    <property type="entry name" value="WH-like_DNA-bd_sf"/>
</dbReference>
<keyword evidence="6" id="KW-1185">Reference proteome</keyword>
<evidence type="ECO:0000256" key="3">
    <source>
        <dbReference type="ARBA" id="ARBA00023163"/>
    </source>
</evidence>
<evidence type="ECO:0000259" key="4">
    <source>
        <dbReference type="PROSITE" id="PS51118"/>
    </source>
</evidence>
<dbReference type="SUPFAM" id="SSF46785">
    <property type="entry name" value="Winged helix' DNA-binding domain"/>
    <property type="match status" value="1"/>
</dbReference>
<dbReference type="InterPro" id="IPR002577">
    <property type="entry name" value="HTH_HxlR"/>
</dbReference>
<dbReference type="Gene3D" id="1.10.10.10">
    <property type="entry name" value="Winged helix-like DNA-binding domain superfamily/Winged helix DNA-binding domain"/>
    <property type="match status" value="1"/>
</dbReference>
<dbReference type="RefSeq" id="WP_020646608.1">
    <property type="nucleotide sequence ID" value="NZ_QHHU01000093.1"/>
</dbReference>
<dbReference type="Proteomes" id="UP000286716">
    <property type="component" value="Unassembled WGS sequence"/>
</dbReference>
<organism evidence="5 6">
    <name type="scientific">Amycolatopsis balhimycina DSM 5908</name>
    <dbReference type="NCBI Taxonomy" id="1081091"/>
    <lineage>
        <taxon>Bacteria</taxon>
        <taxon>Bacillati</taxon>
        <taxon>Actinomycetota</taxon>
        <taxon>Actinomycetes</taxon>
        <taxon>Pseudonocardiales</taxon>
        <taxon>Pseudonocardiaceae</taxon>
        <taxon>Amycolatopsis</taxon>
    </lineage>
</organism>
<dbReference type="PANTHER" id="PTHR33204:SF37">
    <property type="entry name" value="HTH-TYPE TRANSCRIPTIONAL REGULATOR YODB"/>
    <property type="match status" value="1"/>
</dbReference>
<feature type="domain" description="HTH hxlR-type" evidence="4">
    <location>
        <begin position="14"/>
        <end position="133"/>
    </location>
</feature>